<name>A0A9P9JXP5_FUSSL</name>
<evidence type="ECO:0000313" key="7">
    <source>
        <dbReference type="Proteomes" id="UP000736672"/>
    </source>
</evidence>
<accession>A0A9P9JXP5</accession>
<dbReference type="OrthoDB" id="6428749at2759"/>
<evidence type="ECO:0000313" key="6">
    <source>
        <dbReference type="EMBL" id="KAH7232634.1"/>
    </source>
</evidence>
<dbReference type="PANTHER" id="PTHR46072">
    <property type="entry name" value="AMIDASE-RELATED-RELATED"/>
    <property type="match status" value="1"/>
</dbReference>
<dbReference type="Gene3D" id="3.90.1300.10">
    <property type="entry name" value="Amidase signature (AS) domain"/>
    <property type="match status" value="1"/>
</dbReference>
<protein>
    <submittedName>
        <fullName evidence="6">Amidase signature domain-containing protein</fullName>
    </submittedName>
</protein>
<evidence type="ECO:0000259" key="5">
    <source>
        <dbReference type="Pfam" id="PF01425"/>
    </source>
</evidence>
<evidence type="ECO:0000256" key="3">
    <source>
        <dbReference type="PIRSR" id="PIRSR001221-1"/>
    </source>
</evidence>
<feature type="active site" description="Charge relay system" evidence="3">
    <location>
        <position position="138"/>
    </location>
</feature>
<feature type="binding site" evidence="4">
    <location>
        <begin position="235"/>
        <end position="238"/>
    </location>
    <ligand>
        <name>substrate</name>
    </ligand>
</feature>
<organism evidence="6 7">
    <name type="scientific">Fusarium solani</name>
    <name type="common">Filamentous fungus</name>
    <dbReference type="NCBI Taxonomy" id="169388"/>
    <lineage>
        <taxon>Eukaryota</taxon>
        <taxon>Fungi</taxon>
        <taxon>Dikarya</taxon>
        <taxon>Ascomycota</taxon>
        <taxon>Pezizomycotina</taxon>
        <taxon>Sordariomycetes</taxon>
        <taxon>Hypocreomycetidae</taxon>
        <taxon>Hypocreales</taxon>
        <taxon>Nectriaceae</taxon>
        <taxon>Fusarium</taxon>
        <taxon>Fusarium solani species complex</taxon>
    </lineage>
</organism>
<evidence type="ECO:0000256" key="1">
    <source>
        <dbReference type="ARBA" id="ARBA00009199"/>
    </source>
</evidence>
<keyword evidence="2" id="KW-0378">Hydrolase</keyword>
<comment type="caution">
    <text evidence="6">The sequence shown here is derived from an EMBL/GenBank/DDBJ whole genome shotgun (WGS) entry which is preliminary data.</text>
</comment>
<dbReference type="PIRSF" id="PIRSF001221">
    <property type="entry name" value="Amidase_fungi"/>
    <property type="match status" value="1"/>
</dbReference>
<dbReference type="SUPFAM" id="SSF75304">
    <property type="entry name" value="Amidase signature (AS) enzymes"/>
    <property type="match status" value="1"/>
</dbReference>
<dbReference type="EMBL" id="JAGTJS010000028">
    <property type="protein sequence ID" value="KAH7232634.1"/>
    <property type="molecule type" value="Genomic_DNA"/>
</dbReference>
<reference evidence="6" key="1">
    <citation type="journal article" date="2021" name="Nat. Commun.">
        <title>Genetic determinants of endophytism in the Arabidopsis root mycobiome.</title>
        <authorList>
            <person name="Mesny F."/>
            <person name="Miyauchi S."/>
            <person name="Thiergart T."/>
            <person name="Pickel B."/>
            <person name="Atanasova L."/>
            <person name="Karlsson M."/>
            <person name="Huettel B."/>
            <person name="Barry K.W."/>
            <person name="Haridas S."/>
            <person name="Chen C."/>
            <person name="Bauer D."/>
            <person name="Andreopoulos W."/>
            <person name="Pangilinan J."/>
            <person name="LaButti K."/>
            <person name="Riley R."/>
            <person name="Lipzen A."/>
            <person name="Clum A."/>
            <person name="Drula E."/>
            <person name="Henrissat B."/>
            <person name="Kohler A."/>
            <person name="Grigoriev I.V."/>
            <person name="Martin F.M."/>
            <person name="Hacquard S."/>
        </authorList>
    </citation>
    <scope>NUCLEOTIDE SEQUENCE</scope>
    <source>
        <strain evidence="6">FSSC 5 MPI-SDFR-AT-0091</strain>
    </source>
</reference>
<feature type="binding site" evidence="4">
    <location>
        <position position="214"/>
    </location>
    <ligand>
        <name>substrate</name>
    </ligand>
</feature>
<gene>
    <name evidence="6" type="ORF">B0J15DRAFT_455237</name>
</gene>
<sequence>MPSTDWKALIEAKRAHLYAQIRPEWRLPDKITNQVHHTSDASAFDLLDNTNLLSQREREITEKYDTSTLIEMMATGAISSVEVTTAFCKRAAAAQQLTNCLTEIFFEKALVRAKECDDFLAREGKAMGPFHGMPISLKDMLMVKDEAATLGFVSYLTKPKADTNSVIVDMLLEAGAVLYCKTNVPQTLFVCEGMNNVFGYTLNPHKLSLTPSGSSSGEGALVGFRGSLLGVGSDIGGSIRAPSLCCGAFGFKPTANRIPWSGQQALIPKGWPGVAPSLGPHAQSARDLTLFCKTIIQREPWTRDSTALCNPWRDVPRKKQLIIGYWTGDSDLPIFPPVARALDAVALAMKAAGHQVKPISAPLPLAQAALIFANSTNLDNKNQIMQILADGDEQPIQALLDINAASGLEPREYTLDDLWDFNRDREEYRQAWHKVWMENGIDVLLCPGSRGTAVPHGKYGVPWYTMIWNLLDCPASVIPFLKADKAIDSQTMEGCKFSHDPEAAHGAPCSFQVVGWTGQDEEVLMATEVMAEAVESTAATAHL</sequence>
<feature type="active site" description="Acyl-ester intermediate" evidence="3">
    <location>
        <position position="238"/>
    </location>
</feature>
<dbReference type="AlphaFoldDB" id="A0A9P9JXP5"/>
<evidence type="ECO:0000256" key="4">
    <source>
        <dbReference type="PIRSR" id="PIRSR001221-2"/>
    </source>
</evidence>
<evidence type="ECO:0000256" key="2">
    <source>
        <dbReference type="ARBA" id="ARBA00022801"/>
    </source>
</evidence>
<feature type="domain" description="Amidase" evidence="5">
    <location>
        <begin position="82"/>
        <end position="524"/>
    </location>
</feature>
<keyword evidence="7" id="KW-1185">Reference proteome</keyword>
<dbReference type="InterPro" id="IPR036928">
    <property type="entry name" value="AS_sf"/>
</dbReference>
<dbReference type="Pfam" id="PF01425">
    <property type="entry name" value="Amidase"/>
    <property type="match status" value="1"/>
</dbReference>
<comment type="similarity">
    <text evidence="1">Belongs to the amidase family.</text>
</comment>
<dbReference type="Proteomes" id="UP000736672">
    <property type="component" value="Unassembled WGS sequence"/>
</dbReference>
<dbReference type="PANTHER" id="PTHR46072:SF5">
    <property type="entry name" value="GENERAL AMIDASE-C"/>
    <property type="match status" value="1"/>
</dbReference>
<dbReference type="InterPro" id="IPR023631">
    <property type="entry name" value="Amidase_dom"/>
</dbReference>
<dbReference type="GO" id="GO:0016787">
    <property type="term" value="F:hydrolase activity"/>
    <property type="evidence" value="ECO:0007669"/>
    <property type="project" value="UniProtKB-KW"/>
</dbReference>
<feature type="binding site" evidence="4">
    <location>
        <position position="188"/>
    </location>
    <ligand>
        <name>substrate</name>
    </ligand>
</feature>
<feature type="active site" description="Charge relay system" evidence="3">
    <location>
        <position position="214"/>
    </location>
</feature>
<proteinExistence type="inferred from homology"/>